<sequence length="159" mass="18417">MKTTAKLRSLIIITFNLATTTTTKEITEVVLSSHLITTIRTTLKTTSQPKTLLPLIFSFRYLTLIFFVYTVVDVSVSVRLYKEEAVAMVTASKNNSCHKTRNPETQNVPHWRLPLRVRSEKIMFAIRDNIIDKNNIKLKFSKVEFRLKCVEMHIESEKI</sequence>
<name>A0A0L0C8L8_LUCCU</name>
<keyword evidence="3" id="KW-1185">Reference proteome</keyword>
<dbReference type="Proteomes" id="UP000037069">
    <property type="component" value="Unassembled WGS sequence"/>
</dbReference>
<keyword evidence="1" id="KW-0812">Transmembrane</keyword>
<organism evidence="2 3">
    <name type="scientific">Lucilia cuprina</name>
    <name type="common">Green bottle fly</name>
    <name type="synonym">Australian sheep blowfly</name>
    <dbReference type="NCBI Taxonomy" id="7375"/>
    <lineage>
        <taxon>Eukaryota</taxon>
        <taxon>Metazoa</taxon>
        <taxon>Ecdysozoa</taxon>
        <taxon>Arthropoda</taxon>
        <taxon>Hexapoda</taxon>
        <taxon>Insecta</taxon>
        <taxon>Pterygota</taxon>
        <taxon>Neoptera</taxon>
        <taxon>Endopterygota</taxon>
        <taxon>Diptera</taxon>
        <taxon>Brachycera</taxon>
        <taxon>Muscomorpha</taxon>
        <taxon>Oestroidea</taxon>
        <taxon>Calliphoridae</taxon>
        <taxon>Luciliinae</taxon>
        <taxon>Lucilia</taxon>
    </lineage>
</organism>
<gene>
    <name evidence="2" type="ORF">FF38_05669</name>
</gene>
<reference evidence="2 3" key="1">
    <citation type="journal article" date="2015" name="Nat. Commun.">
        <title>Lucilia cuprina genome unlocks parasitic fly biology to underpin future interventions.</title>
        <authorList>
            <person name="Anstead C.A."/>
            <person name="Korhonen P.K."/>
            <person name="Young N.D."/>
            <person name="Hall R.S."/>
            <person name="Jex A.R."/>
            <person name="Murali S.C."/>
            <person name="Hughes D.S."/>
            <person name="Lee S.F."/>
            <person name="Perry T."/>
            <person name="Stroehlein A.J."/>
            <person name="Ansell B.R."/>
            <person name="Breugelmans B."/>
            <person name="Hofmann A."/>
            <person name="Qu J."/>
            <person name="Dugan S."/>
            <person name="Lee S.L."/>
            <person name="Chao H."/>
            <person name="Dinh H."/>
            <person name="Han Y."/>
            <person name="Doddapaneni H.V."/>
            <person name="Worley K.C."/>
            <person name="Muzny D.M."/>
            <person name="Ioannidis P."/>
            <person name="Waterhouse R.M."/>
            <person name="Zdobnov E.M."/>
            <person name="James P.J."/>
            <person name="Bagnall N.H."/>
            <person name="Kotze A.C."/>
            <person name="Gibbs R.A."/>
            <person name="Richards S."/>
            <person name="Batterham P."/>
            <person name="Gasser R.B."/>
        </authorList>
    </citation>
    <scope>NUCLEOTIDE SEQUENCE [LARGE SCALE GENOMIC DNA]</scope>
    <source>
        <strain evidence="2 3">LS</strain>
        <tissue evidence="2">Full body</tissue>
    </source>
</reference>
<evidence type="ECO:0000256" key="1">
    <source>
        <dbReference type="SAM" id="Phobius"/>
    </source>
</evidence>
<dbReference type="AlphaFoldDB" id="A0A0L0C8L8"/>
<comment type="caution">
    <text evidence="2">The sequence shown here is derived from an EMBL/GenBank/DDBJ whole genome shotgun (WGS) entry which is preliminary data.</text>
</comment>
<protein>
    <submittedName>
        <fullName evidence="2">Uncharacterized protein</fullName>
    </submittedName>
</protein>
<evidence type="ECO:0000313" key="3">
    <source>
        <dbReference type="Proteomes" id="UP000037069"/>
    </source>
</evidence>
<keyword evidence="1" id="KW-1133">Transmembrane helix</keyword>
<dbReference type="EMBL" id="JRES01000760">
    <property type="protein sequence ID" value="KNC28577.1"/>
    <property type="molecule type" value="Genomic_DNA"/>
</dbReference>
<feature type="transmembrane region" description="Helical" evidence="1">
    <location>
        <begin position="52"/>
        <end position="72"/>
    </location>
</feature>
<accession>A0A0L0C8L8</accession>
<proteinExistence type="predicted"/>
<evidence type="ECO:0000313" key="2">
    <source>
        <dbReference type="EMBL" id="KNC28577.1"/>
    </source>
</evidence>
<keyword evidence="1" id="KW-0472">Membrane</keyword>